<accession>A0A3M9XW06</accession>
<name>A0A3M9XW06_9HYPH</name>
<keyword evidence="1" id="KW-0812">Transmembrane</keyword>
<protein>
    <recommendedName>
        <fullName evidence="4">General stress protein 17M-like domain-containing protein</fullName>
    </recommendedName>
</protein>
<evidence type="ECO:0000313" key="3">
    <source>
        <dbReference type="Proteomes" id="UP000268623"/>
    </source>
</evidence>
<gene>
    <name evidence="2" type="ORF">D1O30_14140</name>
</gene>
<dbReference type="Proteomes" id="UP000268623">
    <property type="component" value="Unassembled WGS sequence"/>
</dbReference>
<dbReference type="AlphaFoldDB" id="A0A3M9XW06"/>
<keyword evidence="1" id="KW-1133">Transmembrane helix</keyword>
<feature type="transmembrane region" description="Helical" evidence="1">
    <location>
        <begin position="110"/>
        <end position="132"/>
    </location>
</feature>
<evidence type="ECO:0000256" key="1">
    <source>
        <dbReference type="SAM" id="Phobius"/>
    </source>
</evidence>
<feature type="transmembrane region" description="Helical" evidence="1">
    <location>
        <begin position="86"/>
        <end position="104"/>
    </location>
</feature>
<proteinExistence type="predicted"/>
<reference evidence="2 3" key="1">
    <citation type="submission" date="2018-08" db="EMBL/GenBank/DDBJ databases">
        <title>Genome sequence of Methylocystis hirsuta CSC1, a methanotroph able to accumulate PHAs.</title>
        <authorList>
            <person name="Bordel S."/>
            <person name="Rodriguez E."/>
            <person name="Gancedo J."/>
            <person name="Munoz R."/>
        </authorList>
    </citation>
    <scope>NUCLEOTIDE SEQUENCE [LARGE SCALE GENOMIC DNA]</scope>
    <source>
        <strain evidence="2 3">CSC1</strain>
    </source>
</reference>
<dbReference type="RefSeq" id="WP_123177648.1">
    <property type="nucleotide sequence ID" value="NZ_QWDD01000001.1"/>
</dbReference>
<sequence length="186" mass="19657">MTIEDEQSQTREVVGVFNDAGALQEAIDDLMSSGFDRAEISLLASEKAVDEKLGHKYKKVTELEDEEAAPRTHYVSVESIGDAEGGVIGGLVYVGAGAAISAIFASGGALATVIAGALLAGGSAGVLGAALARLIGERHAKHLEEQLRHGGLLLWVRTWDAERERKAKEILARHSGRDVHAHTVKP</sequence>
<evidence type="ECO:0008006" key="4">
    <source>
        <dbReference type="Google" id="ProtNLM"/>
    </source>
</evidence>
<comment type="caution">
    <text evidence="2">The sequence shown here is derived from an EMBL/GenBank/DDBJ whole genome shotgun (WGS) entry which is preliminary data.</text>
</comment>
<keyword evidence="3" id="KW-1185">Reference proteome</keyword>
<evidence type="ECO:0000313" key="2">
    <source>
        <dbReference type="EMBL" id="RNJ51806.1"/>
    </source>
</evidence>
<dbReference type="OrthoDB" id="7743649at2"/>
<keyword evidence="1" id="KW-0472">Membrane</keyword>
<dbReference type="EMBL" id="QWDD01000001">
    <property type="protein sequence ID" value="RNJ51806.1"/>
    <property type="molecule type" value="Genomic_DNA"/>
</dbReference>
<organism evidence="2 3">
    <name type="scientific">Methylocystis hirsuta</name>
    <dbReference type="NCBI Taxonomy" id="369798"/>
    <lineage>
        <taxon>Bacteria</taxon>
        <taxon>Pseudomonadati</taxon>
        <taxon>Pseudomonadota</taxon>
        <taxon>Alphaproteobacteria</taxon>
        <taxon>Hyphomicrobiales</taxon>
        <taxon>Methylocystaceae</taxon>
        <taxon>Methylocystis</taxon>
    </lineage>
</organism>